<evidence type="ECO:0000256" key="1">
    <source>
        <dbReference type="ARBA" id="ARBA00022723"/>
    </source>
</evidence>
<dbReference type="STRING" id="929713.NIASO_09725"/>
<name>W0F1Z9_9BACT</name>
<evidence type="ECO:0000256" key="9">
    <source>
        <dbReference type="RuleBase" id="RU003684"/>
    </source>
</evidence>
<dbReference type="eggNOG" id="COG0010">
    <property type="taxonomic scope" value="Bacteria"/>
</dbReference>
<comment type="similarity">
    <text evidence="5 8 9">Belongs to the arginase family.</text>
</comment>
<dbReference type="Proteomes" id="UP000003586">
    <property type="component" value="Chromosome"/>
</dbReference>
<gene>
    <name evidence="5" type="primary">hutG</name>
    <name evidence="10" type="ORF">NIASO_09725</name>
</gene>
<dbReference type="CDD" id="cd09988">
    <property type="entry name" value="Formimidoylglutamase"/>
    <property type="match status" value="1"/>
</dbReference>
<evidence type="ECO:0000256" key="4">
    <source>
        <dbReference type="ARBA" id="ARBA00023211"/>
    </source>
</evidence>
<evidence type="ECO:0000256" key="2">
    <source>
        <dbReference type="ARBA" id="ARBA00022801"/>
    </source>
</evidence>
<dbReference type="GO" id="GO:0050415">
    <property type="term" value="F:formimidoylglutamase activity"/>
    <property type="evidence" value="ECO:0007669"/>
    <property type="project" value="UniProtKB-UniRule"/>
</dbReference>
<dbReference type="RefSeq" id="WP_008584215.1">
    <property type="nucleotide sequence ID" value="NZ_CP007035.1"/>
</dbReference>
<protein>
    <recommendedName>
        <fullName evidence="5 6">Formimidoylglutamase</fullName>
        <ecNumber evidence="5 6">3.5.3.8</ecNumber>
    </recommendedName>
    <alternativeName>
        <fullName evidence="5">Formiminoglutamase</fullName>
    </alternativeName>
    <alternativeName>
        <fullName evidence="5">Formiminoglutamate hydrolase</fullName>
    </alternativeName>
</protein>
<dbReference type="EC" id="3.5.3.8" evidence="5 6"/>
<dbReference type="AlphaFoldDB" id="W0F1Z9"/>
<dbReference type="InterPro" id="IPR005923">
    <property type="entry name" value="HutG"/>
</dbReference>
<organism evidence="10 11">
    <name type="scientific">Niabella soli DSM 19437</name>
    <dbReference type="NCBI Taxonomy" id="929713"/>
    <lineage>
        <taxon>Bacteria</taxon>
        <taxon>Pseudomonadati</taxon>
        <taxon>Bacteroidota</taxon>
        <taxon>Chitinophagia</taxon>
        <taxon>Chitinophagales</taxon>
        <taxon>Chitinophagaceae</taxon>
        <taxon>Niabella</taxon>
    </lineage>
</organism>
<feature type="binding site" evidence="7">
    <location>
        <position position="255"/>
    </location>
    <ligand>
        <name>Mn(2+)</name>
        <dbReference type="ChEBI" id="CHEBI:29035"/>
        <label>1</label>
    </ligand>
</feature>
<dbReference type="GO" id="GO:0030145">
    <property type="term" value="F:manganese ion binding"/>
    <property type="evidence" value="ECO:0007669"/>
    <property type="project" value="UniProtKB-UniRule"/>
</dbReference>
<feature type="binding site" evidence="5">
    <location>
        <position position="162"/>
    </location>
    <ligand>
        <name>Mn(2+)</name>
        <dbReference type="ChEBI" id="CHEBI:29035"/>
        <label>2</label>
    </ligand>
</feature>
<accession>W0F1Z9</accession>
<feature type="binding site" evidence="5 7">
    <location>
        <position position="164"/>
    </location>
    <ligand>
        <name>Mn(2+)</name>
        <dbReference type="ChEBI" id="CHEBI:29035"/>
        <label>1</label>
    </ligand>
</feature>
<feature type="binding site" evidence="5">
    <location>
        <position position="160"/>
    </location>
    <ligand>
        <name>Mn(2+)</name>
        <dbReference type="ChEBI" id="CHEBI:29035"/>
        <label>2</label>
    </ligand>
</feature>
<comment type="function">
    <text evidence="5">Catalyzes the conversion of N-formimidoyl-L-glutamate to L-glutamate and formamide.</text>
</comment>
<dbReference type="PROSITE" id="PS01053">
    <property type="entry name" value="ARGINASE_1"/>
    <property type="match status" value="1"/>
</dbReference>
<keyword evidence="1 5" id="KW-0479">Metal-binding</keyword>
<dbReference type="HOGENOM" id="CLU_039478_2_0_10"/>
<dbReference type="EMBL" id="CP007035">
    <property type="protein sequence ID" value="AHF15356.1"/>
    <property type="molecule type" value="Genomic_DNA"/>
</dbReference>
<dbReference type="InterPro" id="IPR006035">
    <property type="entry name" value="Ureohydrolase"/>
</dbReference>
<keyword evidence="3 5" id="KW-0369">Histidine metabolism</keyword>
<feature type="binding site" evidence="5 7">
    <location>
        <position position="253"/>
    </location>
    <ligand>
        <name>Mn(2+)</name>
        <dbReference type="ChEBI" id="CHEBI:29035"/>
        <label>1</label>
    </ligand>
</feature>
<dbReference type="PANTHER" id="PTHR11358:SF35">
    <property type="entry name" value="FORMIMIDOYLGLUTAMASE"/>
    <property type="match status" value="1"/>
</dbReference>
<keyword evidence="4 5" id="KW-0464">Manganese</keyword>
<evidence type="ECO:0000313" key="11">
    <source>
        <dbReference type="Proteomes" id="UP000003586"/>
    </source>
</evidence>
<evidence type="ECO:0000256" key="6">
    <source>
        <dbReference type="NCBIfam" id="TIGR01227"/>
    </source>
</evidence>
<comment type="catalytic activity">
    <reaction evidence="5">
        <text>N-formimidoyl-L-glutamate + H2O = formamide + L-glutamate</text>
        <dbReference type="Rhea" id="RHEA:22492"/>
        <dbReference type="ChEBI" id="CHEBI:15377"/>
        <dbReference type="ChEBI" id="CHEBI:16397"/>
        <dbReference type="ChEBI" id="CHEBI:29985"/>
        <dbReference type="ChEBI" id="CHEBI:58928"/>
        <dbReference type="EC" id="3.5.3.8"/>
    </reaction>
</comment>
<feature type="binding site" evidence="5">
    <location>
        <position position="255"/>
    </location>
    <ligand>
        <name>Mn(2+)</name>
        <dbReference type="ChEBI" id="CHEBI:29035"/>
        <label>2</label>
    </ligand>
</feature>
<dbReference type="Gene3D" id="3.40.800.10">
    <property type="entry name" value="Ureohydrolase domain"/>
    <property type="match status" value="1"/>
</dbReference>
<feature type="binding site" evidence="5 7">
    <location>
        <position position="134"/>
    </location>
    <ligand>
        <name>Mn(2+)</name>
        <dbReference type="ChEBI" id="CHEBI:29035"/>
        <label>1</label>
    </ligand>
</feature>
<dbReference type="NCBIfam" id="TIGR01227">
    <property type="entry name" value="hutG"/>
    <property type="match status" value="1"/>
</dbReference>
<dbReference type="GO" id="GO:0019556">
    <property type="term" value="P:L-histidine catabolic process to glutamate and formamide"/>
    <property type="evidence" value="ECO:0007669"/>
    <property type="project" value="UniProtKB-UniRule"/>
</dbReference>
<evidence type="ECO:0000256" key="5">
    <source>
        <dbReference type="HAMAP-Rule" id="MF_00737"/>
    </source>
</evidence>
<sequence length="327" mass="35401">MLSKNEYQPIAPAVWEGKKDGTATSHQRWGEVVQFLDLKEKLPDLKKTFVLIGFPCDEGVRRNNGRIGAAGGPQQLRAVLKNLPVHHATGIKIFDAGDVLCLEGNLEAAQDQLAAAVGSVIRNGGFPVVLGGGHEVTYGHFKGIQNSSAATTQIGVVNFDAHFDLREPGNNQGNSGTGFYQIAMDLKKKEQSLRYLPIGIQRISNAQKLFDTADAFNVNYIEAFSLTEANLPSVLSELQRFLDSVDQVYLTIDLDVFTAAAAPGVSAPAFNGVAIGPPFFTMLRRICRSGKLVSLDIAELNPLYDQDDRTAKLAAAILFDALLETDL</sequence>
<proteinExistence type="inferred from homology"/>
<dbReference type="PANTHER" id="PTHR11358">
    <property type="entry name" value="ARGINASE/AGMATINASE"/>
    <property type="match status" value="1"/>
</dbReference>
<evidence type="ECO:0000313" key="10">
    <source>
        <dbReference type="EMBL" id="AHF15356.1"/>
    </source>
</evidence>
<dbReference type="PROSITE" id="PS51409">
    <property type="entry name" value="ARGINASE_2"/>
    <property type="match status" value="1"/>
</dbReference>
<dbReference type="PIRSF" id="PIRSF036979">
    <property type="entry name" value="Arginase"/>
    <property type="match status" value="1"/>
</dbReference>
<feature type="binding site" evidence="7">
    <location>
        <position position="162"/>
    </location>
    <ligand>
        <name>Mn(2+)</name>
        <dbReference type="ChEBI" id="CHEBI:29035"/>
        <label>1</label>
    </ligand>
</feature>
<feature type="binding site" evidence="5">
    <location>
        <position position="253"/>
    </location>
    <ligand>
        <name>Mn(2+)</name>
        <dbReference type="ChEBI" id="CHEBI:29035"/>
        <label>2</label>
    </ligand>
</feature>
<keyword evidence="11" id="KW-1185">Reference proteome</keyword>
<dbReference type="SUPFAM" id="SSF52768">
    <property type="entry name" value="Arginase/deacetylase"/>
    <property type="match status" value="1"/>
</dbReference>
<dbReference type="OrthoDB" id="9788689at2"/>
<dbReference type="GO" id="GO:0019557">
    <property type="term" value="P:L-histidine catabolic process to glutamate and formate"/>
    <property type="evidence" value="ECO:0007669"/>
    <property type="project" value="UniProtKB-UniPathway"/>
</dbReference>
<reference evidence="10 11" key="1">
    <citation type="submission" date="2013-12" db="EMBL/GenBank/DDBJ databases">
        <authorList>
            <consortium name="DOE Joint Genome Institute"/>
            <person name="Eisen J."/>
            <person name="Huntemann M."/>
            <person name="Han J."/>
            <person name="Chen A."/>
            <person name="Kyrpides N."/>
            <person name="Mavromatis K."/>
            <person name="Markowitz V."/>
            <person name="Palaniappan K."/>
            <person name="Ivanova N."/>
            <person name="Schaumberg A."/>
            <person name="Pati A."/>
            <person name="Liolios K."/>
            <person name="Nordberg H.P."/>
            <person name="Cantor M.N."/>
            <person name="Hua S.X."/>
            <person name="Woyke T."/>
        </authorList>
    </citation>
    <scope>NUCLEOTIDE SEQUENCE [LARGE SCALE GENOMIC DNA]</scope>
    <source>
        <strain evidence="11">DSM 19437</strain>
    </source>
</reference>
<feature type="binding site" evidence="5 7">
    <location>
        <position position="160"/>
    </location>
    <ligand>
        <name>Mn(2+)</name>
        <dbReference type="ChEBI" id="CHEBI:29035"/>
        <label>1</label>
    </ligand>
</feature>
<evidence type="ECO:0000256" key="8">
    <source>
        <dbReference type="PROSITE-ProRule" id="PRU00742"/>
    </source>
</evidence>
<dbReference type="GO" id="GO:0008783">
    <property type="term" value="F:agmatinase activity"/>
    <property type="evidence" value="ECO:0007669"/>
    <property type="project" value="TreeGrafter"/>
</dbReference>
<dbReference type="UniPathway" id="UPA00379">
    <property type="reaction ID" value="UER00552"/>
</dbReference>
<comment type="pathway">
    <text evidence="5">Amino-acid degradation; L-histidine degradation into L-glutamate; L-glutamate from N-formimidoyl-L-glutamate (hydrolase route): step 1/1.</text>
</comment>
<evidence type="ECO:0000256" key="7">
    <source>
        <dbReference type="PIRSR" id="PIRSR036979-1"/>
    </source>
</evidence>
<keyword evidence="2 5" id="KW-0378">Hydrolase</keyword>
<evidence type="ECO:0000256" key="3">
    <source>
        <dbReference type="ARBA" id="ARBA00022808"/>
    </source>
</evidence>
<dbReference type="InterPro" id="IPR023696">
    <property type="entry name" value="Ureohydrolase_dom_sf"/>
</dbReference>
<dbReference type="HAMAP" id="MF_00737">
    <property type="entry name" value="Formimidoylglutam"/>
    <property type="match status" value="1"/>
</dbReference>
<dbReference type="Pfam" id="PF00491">
    <property type="entry name" value="Arginase"/>
    <property type="match status" value="1"/>
</dbReference>
<comment type="cofactor">
    <cofactor evidence="5 7">
        <name>Mn(2+)</name>
        <dbReference type="ChEBI" id="CHEBI:29035"/>
    </cofactor>
    <text evidence="5 7">Binds 2 manganese ions per subunit.</text>
</comment>
<dbReference type="KEGG" id="nso:NIASO_09725"/>
<dbReference type="InterPro" id="IPR020855">
    <property type="entry name" value="Ureohydrolase_Mn_BS"/>
</dbReference>
<dbReference type="GO" id="GO:0033389">
    <property type="term" value="P:putrescine biosynthetic process from arginine, via agmatine"/>
    <property type="evidence" value="ECO:0007669"/>
    <property type="project" value="TreeGrafter"/>
</dbReference>